<proteinExistence type="predicted"/>
<sequence length="106" mass="11962">MKRTFNTPKDMVTNDRTYRTMKNRLEKKFPDKHIGIADGKFVRAIDSLEDAWAIASPLENVLVTRVAEKPRRTRILGSSLVAIDVDSSGDDAHSKCDNRSAEYGHN</sequence>
<organism evidence="4">
    <name type="scientific">Candidatus Methanogaster sp. ANME-2c ERB4</name>
    <dbReference type="NCBI Taxonomy" id="2759911"/>
    <lineage>
        <taxon>Archaea</taxon>
        <taxon>Methanobacteriati</taxon>
        <taxon>Methanobacteriota</taxon>
        <taxon>Stenosarchaea group</taxon>
        <taxon>Methanomicrobia</taxon>
        <taxon>Methanosarcinales</taxon>
        <taxon>ANME-2 cluster</taxon>
        <taxon>Candidatus Methanogasteraceae</taxon>
        <taxon>Candidatus Methanogaster</taxon>
    </lineage>
</organism>
<dbReference type="AlphaFoldDB" id="A0A7G9YJS8"/>
<evidence type="ECO:0000313" key="4">
    <source>
        <dbReference type="EMBL" id="QNO48262.1"/>
    </source>
</evidence>
<evidence type="ECO:0000256" key="1">
    <source>
        <dbReference type="SAM" id="MobiDB-lite"/>
    </source>
</evidence>
<dbReference type="EMBL" id="MT631316">
    <property type="protein sequence ID" value="QNO48262.1"/>
    <property type="molecule type" value="Genomic_DNA"/>
</dbReference>
<gene>
    <name evidence="2" type="ORF">ENJCFOFA_00011</name>
    <name evidence="4" type="ORF">FILMCLBC_00008</name>
    <name evidence="3" type="ORF">NBIEPGBJ_00008</name>
</gene>
<feature type="compositionally biased region" description="Basic and acidic residues" evidence="1">
    <location>
        <begin position="90"/>
        <end position="106"/>
    </location>
</feature>
<dbReference type="EMBL" id="MT630649">
    <property type="protein sequence ID" value="QNO41529.1"/>
    <property type="molecule type" value="Genomic_DNA"/>
</dbReference>
<protein>
    <submittedName>
        <fullName evidence="4">Uncharacterized protein</fullName>
    </submittedName>
</protein>
<accession>A0A7G9YJS8</accession>
<reference evidence="4" key="1">
    <citation type="submission" date="2020-06" db="EMBL/GenBank/DDBJ databases">
        <title>Unique genomic features of the anaerobic methanotrophic archaea.</title>
        <authorList>
            <person name="Chadwick G.L."/>
            <person name="Skennerton C.T."/>
            <person name="Laso-Perez R."/>
            <person name="Leu A.O."/>
            <person name="Speth D.R."/>
            <person name="Yu H."/>
            <person name="Morgan-Lang C."/>
            <person name="Hatzenpichler R."/>
            <person name="Goudeau D."/>
            <person name="Malmstrom R."/>
            <person name="Brazelton W.J."/>
            <person name="Woyke T."/>
            <person name="Hallam S.J."/>
            <person name="Tyson G.W."/>
            <person name="Wegener G."/>
            <person name="Boetius A."/>
            <person name="Orphan V."/>
        </authorList>
    </citation>
    <scope>NUCLEOTIDE SEQUENCE</scope>
</reference>
<evidence type="ECO:0000313" key="2">
    <source>
        <dbReference type="EMBL" id="QNO41529.1"/>
    </source>
</evidence>
<feature type="region of interest" description="Disordered" evidence="1">
    <location>
        <begin position="87"/>
        <end position="106"/>
    </location>
</feature>
<dbReference type="EMBL" id="MT630689">
    <property type="protein sequence ID" value="QNO41943.1"/>
    <property type="molecule type" value="Genomic_DNA"/>
</dbReference>
<evidence type="ECO:0000313" key="3">
    <source>
        <dbReference type="EMBL" id="QNO41943.1"/>
    </source>
</evidence>
<name>A0A7G9YJS8_9EURY</name>